<accession>A0A6L9UE63</accession>
<dbReference type="PIRSF" id="PIRSF000103">
    <property type="entry name" value="HIBADH"/>
    <property type="match status" value="1"/>
</dbReference>
<dbReference type="AlphaFoldDB" id="A0A6L9UE63"/>
<protein>
    <submittedName>
        <fullName evidence="7">NAD-binding protein</fullName>
    </submittedName>
</protein>
<dbReference type="RefSeq" id="WP_163989819.1">
    <property type="nucleotide sequence ID" value="NZ_WUEY01000012.1"/>
</dbReference>
<evidence type="ECO:0000313" key="7">
    <source>
        <dbReference type="EMBL" id="NEI72436.1"/>
    </source>
</evidence>
<feature type="active site" evidence="3">
    <location>
        <position position="201"/>
    </location>
</feature>
<dbReference type="InterPro" id="IPR036291">
    <property type="entry name" value="NAD(P)-bd_dom_sf"/>
</dbReference>
<feature type="region of interest" description="Disordered" evidence="4">
    <location>
        <begin position="1"/>
        <end position="25"/>
    </location>
</feature>
<dbReference type="Pfam" id="PF14833">
    <property type="entry name" value="NAD_binding_11"/>
    <property type="match status" value="1"/>
</dbReference>
<name>A0A6L9UE63_9HYPH</name>
<dbReference type="InterPro" id="IPR051265">
    <property type="entry name" value="HIBADH-related_NP60_sf"/>
</dbReference>
<evidence type="ECO:0000256" key="3">
    <source>
        <dbReference type="PIRSR" id="PIRSR000103-1"/>
    </source>
</evidence>
<dbReference type="GO" id="GO:0016491">
    <property type="term" value="F:oxidoreductase activity"/>
    <property type="evidence" value="ECO:0007669"/>
    <property type="project" value="UniProtKB-KW"/>
</dbReference>
<dbReference type="GO" id="GO:0051287">
    <property type="term" value="F:NAD binding"/>
    <property type="evidence" value="ECO:0007669"/>
    <property type="project" value="InterPro"/>
</dbReference>
<feature type="domain" description="6-phosphogluconate dehydrogenase NADP-binding" evidence="5">
    <location>
        <begin position="33"/>
        <end position="191"/>
    </location>
</feature>
<keyword evidence="2" id="KW-0520">NAD</keyword>
<dbReference type="InterPro" id="IPR006115">
    <property type="entry name" value="6PGDH_NADP-bd"/>
</dbReference>
<evidence type="ECO:0000259" key="5">
    <source>
        <dbReference type="Pfam" id="PF03446"/>
    </source>
</evidence>
<dbReference type="Pfam" id="PF03446">
    <property type="entry name" value="NAD_binding_2"/>
    <property type="match status" value="1"/>
</dbReference>
<dbReference type="Proteomes" id="UP000483035">
    <property type="component" value="Unassembled WGS sequence"/>
</dbReference>
<dbReference type="GO" id="GO:0050661">
    <property type="term" value="F:NADP binding"/>
    <property type="evidence" value="ECO:0007669"/>
    <property type="project" value="InterPro"/>
</dbReference>
<dbReference type="Gene3D" id="3.40.50.720">
    <property type="entry name" value="NAD(P)-binding Rossmann-like Domain"/>
    <property type="match status" value="1"/>
</dbReference>
<proteinExistence type="predicted"/>
<sequence>MNTQTQATRQAHEPQGNLPASLQEGQLKRSDRTIGIVGLGHMGSALARSLAADGHQVLAFDRDFSRASVLKGVGVGPVQSLAALSDCEAIVTSLPDDDALSAVVRDGDGLLDCMQAGAVHISMSTISPGLSQELANDHATRAQHYVAAPVLGNPDLARDRKLFVLAAGDPESMAKARPLLDRFGQRLFLLGEKASQANLMKLAGNVLTAITLESMGEVLALLRKSGMDQHLAFEVLTNSLFDSKVHRTYGGKIVDERYSPAGMAVPLAVKDVRLALAEAERQAVPMPAASLVHDRLVGLVAAGHAALDWSALGLLAARDAGLPFEAGRSTTADR</sequence>
<dbReference type="SUPFAM" id="SSF51735">
    <property type="entry name" value="NAD(P)-binding Rossmann-fold domains"/>
    <property type="match status" value="1"/>
</dbReference>
<dbReference type="SUPFAM" id="SSF48179">
    <property type="entry name" value="6-phosphogluconate dehydrogenase C-terminal domain-like"/>
    <property type="match status" value="1"/>
</dbReference>
<dbReference type="InterPro" id="IPR015815">
    <property type="entry name" value="HIBADH-related"/>
</dbReference>
<evidence type="ECO:0000256" key="2">
    <source>
        <dbReference type="ARBA" id="ARBA00023027"/>
    </source>
</evidence>
<dbReference type="PANTHER" id="PTHR43580">
    <property type="entry name" value="OXIDOREDUCTASE GLYR1-RELATED"/>
    <property type="match status" value="1"/>
</dbReference>
<dbReference type="InterPro" id="IPR029154">
    <property type="entry name" value="HIBADH-like_NADP-bd"/>
</dbReference>
<feature type="domain" description="3-hydroxyisobutyrate dehydrogenase-like NAD-binding" evidence="6">
    <location>
        <begin position="196"/>
        <end position="312"/>
    </location>
</feature>
<evidence type="ECO:0000256" key="1">
    <source>
        <dbReference type="ARBA" id="ARBA00023002"/>
    </source>
</evidence>
<dbReference type="Gene3D" id="1.10.1040.10">
    <property type="entry name" value="N-(1-d-carboxylethyl)-l-norvaline Dehydrogenase, domain 2"/>
    <property type="match status" value="1"/>
</dbReference>
<dbReference type="EMBL" id="WUEY01000012">
    <property type="protein sequence ID" value="NEI72436.1"/>
    <property type="molecule type" value="Genomic_DNA"/>
</dbReference>
<organism evidence="7 8">
    <name type="scientific">Rhizobium lusitanum</name>
    <dbReference type="NCBI Taxonomy" id="293958"/>
    <lineage>
        <taxon>Bacteria</taxon>
        <taxon>Pseudomonadati</taxon>
        <taxon>Pseudomonadota</taxon>
        <taxon>Alphaproteobacteria</taxon>
        <taxon>Hyphomicrobiales</taxon>
        <taxon>Rhizobiaceae</taxon>
        <taxon>Rhizobium/Agrobacterium group</taxon>
        <taxon>Rhizobium</taxon>
    </lineage>
</organism>
<evidence type="ECO:0000256" key="4">
    <source>
        <dbReference type="SAM" id="MobiDB-lite"/>
    </source>
</evidence>
<gene>
    <name evidence="7" type="ORF">GR212_22920</name>
</gene>
<evidence type="ECO:0000259" key="6">
    <source>
        <dbReference type="Pfam" id="PF14833"/>
    </source>
</evidence>
<reference evidence="7 8" key="1">
    <citation type="submission" date="2019-12" db="EMBL/GenBank/DDBJ databases">
        <title>Rhizobium genotypes associated with high levels of biological nitrogen fixation by grain legumes in a temperate-maritime cropping system.</title>
        <authorList>
            <person name="Maluk M."/>
            <person name="Francesc Ferrando Molina F."/>
            <person name="Lopez Del Egido L."/>
            <person name="Lafos M."/>
            <person name="Langarica-Fuentes A."/>
            <person name="Gebre Yohannes G."/>
            <person name="Young M.W."/>
            <person name="Martin P."/>
            <person name="Gantlett R."/>
            <person name="Kenicer G."/>
            <person name="Hawes C."/>
            <person name="Begg G.S."/>
            <person name="Quilliam R.S."/>
            <person name="Squire G.R."/>
            <person name="Poole P.S."/>
            <person name="Young P.W."/>
            <person name="Iannetta P.M."/>
            <person name="James E.K."/>
        </authorList>
    </citation>
    <scope>NUCLEOTIDE SEQUENCE [LARGE SCALE GENOMIC DNA]</scope>
    <source>
        <strain evidence="7 8">JHI1118</strain>
    </source>
</reference>
<comment type="caution">
    <text evidence="7">The sequence shown here is derived from an EMBL/GenBank/DDBJ whole genome shotgun (WGS) entry which is preliminary data.</text>
</comment>
<dbReference type="PANTHER" id="PTHR43580:SF2">
    <property type="entry name" value="CYTOKINE-LIKE NUCLEAR FACTOR N-PAC"/>
    <property type="match status" value="1"/>
</dbReference>
<evidence type="ECO:0000313" key="8">
    <source>
        <dbReference type="Proteomes" id="UP000483035"/>
    </source>
</evidence>
<dbReference type="InterPro" id="IPR013328">
    <property type="entry name" value="6PGD_dom2"/>
</dbReference>
<keyword evidence="1" id="KW-0560">Oxidoreductase</keyword>
<dbReference type="InterPro" id="IPR008927">
    <property type="entry name" value="6-PGluconate_DH-like_C_sf"/>
</dbReference>